<dbReference type="RefSeq" id="WP_387978281.1">
    <property type="nucleotide sequence ID" value="NZ_JBHRWO010000019.1"/>
</dbReference>
<dbReference type="InterPro" id="IPR036457">
    <property type="entry name" value="PPM-type-like_dom_sf"/>
</dbReference>
<dbReference type="SMART" id="SM00331">
    <property type="entry name" value="PP2C_SIG"/>
    <property type="match status" value="1"/>
</dbReference>
<dbReference type="SUPFAM" id="SSF81606">
    <property type="entry name" value="PP2C-like"/>
    <property type="match status" value="1"/>
</dbReference>
<organism evidence="4 5">
    <name type="scientific">Glycomyces rhizosphaerae</name>
    <dbReference type="NCBI Taxonomy" id="2054422"/>
    <lineage>
        <taxon>Bacteria</taxon>
        <taxon>Bacillati</taxon>
        <taxon>Actinomycetota</taxon>
        <taxon>Actinomycetes</taxon>
        <taxon>Glycomycetales</taxon>
        <taxon>Glycomycetaceae</taxon>
        <taxon>Glycomyces</taxon>
    </lineage>
</organism>
<sequence>MTYPERFARRLRLPADDRSPAAARAAVRAVLTEAGLTELLDETLLLTTELATNGVVHAGTDINLTVAADPIGVRVTVTDYRSGGIDTLDTAMPEVTAEGGRGLLLVDRFASSWGTTHDQTGKSIWFRIDRDPDARPATRPDPDAETDAGLPDLNQLAALLTVAPALQSRLPVDQIVTELLARCHDATAAAGGAIEYDAGDGTGAQILAKFGDVGNIAVAVPLPLTAPACGKLLLAGDPEPSWRPLAELVAERIALAVQIDRMRTDEQRRSGWLTYLAEAGELLAHSLEEHLTVALIPQLIVPQLGRWAAVHLTGDGGDLGLASLTHAEESELEHLRLKLDGAAPALAAALATDGWTGMELPVPRGLDGIAVPLSARGATIGVLTVGRHVERQHSSEERAVVADLAKRSALALDNARIHAERQAVAHELQAALMPGSLPDVTGVSFAAEYLPATARRQPGSGPGPVIGTEVGGDFYDATELPDHRLWVAIGDVCGKGAQAAAVTGVVRDVLRVMARDGRPLPRALELLNATLLEQPGDMRYATIASALLDRDASGSLNATLCLSGHEKPLLLRADGETAWVGKEGTAVGLFPDVKVNPVEVRLDAGDALVFFTDGVTERRDGAAMYGHERIERAVRDAAGKGARQIATALLESVEAFSPESPRDDIAILVVRCDPSLGPQASPRGRIKGSRRPR</sequence>
<dbReference type="Gene3D" id="3.60.40.10">
    <property type="entry name" value="PPM-type phosphatase domain"/>
    <property type="match status" value="1"/>
</dbReference>
<name>A0ABV7Q3X5_9ACTN</name>
<evidence type="ECO:0000256" key="1">
    <source>
        <dbReference type="ARBA" id="ARBA00022801"/>
    </source>
</evidence>
<dbReference type="PANTHER" id="PTHR43156:SF2">
    <property type="entry name" value="STAGE II SPORULATION PROTEIN E"/>
    <property type="match status" value="1"/>
</dbReference>
<dbReference type="Gene3D" id="3.30.450.40">
    <property type="match status" value="1"/>
</dbReference>
<proteinExistence type="predicted"/>
<dbReference type="EMBL" id="JBHRWO010000019">
    <property type="protein sequence ID" value="MFC3494489.1"/>
    <property type="molecule type" value="Genomic_DNA"/>
</dbReference>
<dbReference type="Gene3D" id="3.30.565.10">
    <property type="entry name" value="Histidine kinase-like ATPase, C-terminal domain"/>
    <property type="match status" value="1"/>
</dbReference>
<evidence type="ECO:0000313" key="5">
    <source>
        <dbReference type="Proteomes" id="UP001595712"/>
    </source>
</evidence>
<dbReference type="PANTHER" id="PTHR43156">
    <property type="entry name" value="STAGE II SPORULATION PROTEIN E-RELATED"/>
    <property type="match status" value="1"/>
</dbReference>
<dbReference type="CDD" id="cd16936">
    <property type="entry name" value="HATPase_RsbW-like"/>
    <property type="match status" value="1"/>
</dbReference>
<protein>
    <submittedName>
        <fullName evidence="4">SpoIIE family protein phosphatase</fullName>
    </submittedName>
</protein>
<dbReference type="Pfam" id="PF07228">
    <property type="entry name" value="SpoIIE"/>
    <property type="match status" value="1"/>
</dbReference>
<dbReference type="InterPro" id="IPR036890">
    <property type="entry name" value="HATPase_C_sf"/>
</dbReference>
<keyword evidence="1" id="KW-0378">Hydrolase</keyword>
<dbReference type="InterPro" id="IPR029016">
    <property type="entry name" value="GAF-like_dom_sf"/>
</dbReference>
<evidence type="ECO:0000256" key="2">
    <source>
        <dbReference type="SAM" id="MobiDB-lite"/>
    </source>
</evidence>
<reference evidence="5" key="1">
    <citation type="journal article" date="2019" name="Int. J. Syst. Evol. Microbiol.">
        <title>The Global Catalogue of Microorganisms (GCM) 10K type strain sequencing project: providing services to taxonomists for standard genome sequencing and annotation.</title>
        <authorList>
            <consortium name="The Broad Institute Genomics Platform"/>
            <consortium name="The Broad Institute Genome Sequencing Center for Infectious Disease"/>
            <person name="Wu L."/>
            <person name="Ma J."/>
        </authorList>
    </citation>
    <scope>NUCLEOTIDE SEQUENCE [LARGE SCALE GENOMIC DNA]</scope>
    <source>
        <strain evidence="5">CGMCC 4.7396</strain>
    </source>
</reference>
<feature type="domain" description="PPM-type phosphatase" evidence="3">
    <location>
        <begin position="456"/>
        <end position="672"/>
    </location>
</feature>
<keyword evidence="5" id="KW-1185">Reference proteome</keyword>
<dbReference type="InterPro" id="IPR052016">
    <property type="entry name" value="Bact_Sigma-Reg"/>
</dbReference>
<dbReference type="SUPFAM" id="SSF55781">
    <property type="entry name" value="GAF domain-like"/>
    <property type="match status" value="1"/>
</dbReference>
<feature type="region of interest" description="Disordered" evidence="2">
    <location>
        <begin position="128"/>
        <end position="149"/>
    </location>
</feature>
<dbReference type="InterPro" id="IPR001932">
    <property type="entry name" value="PPM-type_phosphatase-like_dom"/>
</dbReference>
<dbReference type="Proteomes" id="UP001595712">
    <property type="component" value="Unassembled WGS sequence"/>
</dbReference>
<comment type="caution">
    <text evidence="4">The sequence shown here is derived from an EMBL/GenBank/DDBJ whole genome shotgun (WGS) entry which is preliminary data.</text>
</comment>
<accession>A0ABV7Q3X5</accession>
<evidence type="ECO:0000259" key="3">
    <source>
        <dbReference type="SMART" id="SM00331"/>
    </source>
</evidence>
<gene>
    <name evidence="4" type="ORF">ACFO8M_18540</name>
</gene>
<feature type="compositionally biased region" description="Basic and acidic residues" evidence="2">
    <location>
        <begin position="128"/>
        <end position="142"/>
    </location>
</feature>
<dbReference type="InterPro" id="IPR003594">
    <property type="entry name" value="HATPase_dom"/>
</dbReference>
<dbReference type="Pfam" id="PF13581">
    <property type="entry name" value="HATPase_c_2"/>
    <property type="match status" value="1"/>
</dbReference>
<evidence type="ECO:0000313" key="4">
    <source>
        <dbReference type="EMBL" id="MFC3494489.1"/>
    </source>
</evidence>